<dbReference type="Proteomes" id="UP000053462">
    <property type="component" value="Unassembled WGS sequence"/>
</dbReference>
<evidence type="ECO:0000313" key="1">
    <source>
        <dbReference type="EMBL" id="KUH34410.1"/>
    </source>
</evidence>
<dbReference type="Gene3D" id="3.30.460.40">
    <property type="match status" value="1"/>
</dbReference>
<keyword evidence="2" id="KW-1185">Reference proteome</keyword>
<evidence type="ECO:0000313" key="2">
    <source>
        <dbReference type="Proteomes" id="UP000053462"/>
    </source>
</evidence>
<evidence type="ECO:0008006" key="3">
    <source>
        <dbReference type="Google" id="ProtNLM"/>
    </source>
</evidence>
<organism evidence="1 2">
    <name type="scientific">Thermococcus celericrescens</name>
    <dbReference type="NCBI Taxonomy" id="227598"/>
    <lineage>
        <taxon>Archaea</taxon>
        <taxon>Methanobacteriati</taxon>
        <taxon>Methanobacteriota</taxon>
        <taxon>Thermococci</taxon>
        <taxon>Thermococcales</taxon>
        <taxon>Thermococcaceae</taxon>
        <taxon>Thermococcus</taxon>
    </lineage>
</organism>
<dbReference type="STRING" id="227598.APY94_01900"/>
<comment type="caution">
    <text evidence="1">The sequence shown here is derived from an EMBL/GenBank/DDBJ whole genome shotgun (WGS) entry which is preliminary data.</text>
</comment>
<dbReference type="EMBL" id="LLYW01000005">
    <property type="protein sequence ID" value="KUH34410.1"/>
    <property type="molecule type" value="Genomic_DNA"/>
</dbReference>
<dbReference type="AlphaFoldDB" id="A0A117ITZ1"/>
<proteinExistence type="predicted"/>
<dbReference type="OrthoDB" id="12113at2157"/>
<sequence length="228" mass="26056">MGGVTREKIISEFHLLEEKARLLNLEPLEVYLIGGGNLALRGLKSATKDVDVVMLSRKQFSLLQGLLETPLPKLPVYVRQYRSRWDYDLGMSSRYVHPLHGFSLDVFVKRVLNKLYLSEGMVSRAEVPGEFSSHELFRIHLVSKEDIFLFKSVTSMERVRDLEDLIALVETGLDYEIIIHELENQLSKDESLRSLVPRIIHSVDLLMQQIGAVKGLIHLRGYLKEISG</sequence>
<accession>A0A117ITZ1</accession>
<dbReference type="RefSeq" id="WP_058938029.1">
    <property type="nucleotide sequence ID" value="NZ_LLYW01000005.1"/>
</dbReference>
<gene>
    <name evidence="1" type="ORF">APY94_01900</name>
</gene>
<protein>
    <recommendedName>
        <fullName evidence="3">Nucleotidyltransferase</fullName>
    </recommendedName>
</protein>
<reference evidence="1 2" key="1">
    <citation type="submission" date="2015-10" db="EMBL/GenBank/DDBJ databases">
        <title>Draft genome sequence of Thermococcus celericrescens strain DSM 17994.</title>
        <authorList>
            <person name="Hong S.-J."/>
            <person name="Park C.-E."/>
            <person name="Shin J.-H."/>
        </authorList>
    </citation>
    <scope>NUCLEOTIDE SEQUENCE [LARGE SCALE GENOMIC DNA]</scope>
    <source>
        <strain evidence="1 2">DSM 17994</strain>
    </source>
</reference>
<name>A0A117ITZ1_9EURY</name>